<gene>
    <name evidence="2" type="ORF">SAMN04488090_4014</name>
</gene>
<protein>
    <recommendedName>
        <fullName evidence="4">DUF998 domain-containing protein</fullName>
    </recommendedName>
</protein>
<feature type="transmembrane region" description="Helical" evidence="1">
    <location>
        <begin position="109"/>
        <end position="125"/>
    </location>
</feature>
<dbReference type="Proteomes" id="UP000198901">
    <property type="component" value="Unassembled WGS sequence"/>
</dbReference>
<sequence>MGRNRPIYPVVCALLAINGLGALPAGYSFMVHPDGHALGMDTGMLRYSPFRDFLIPGMLLFVFNGCFSVATLWLLLKKHANAPRFVAFQGAILVIWILTQVVMLRTLNILHVVFGTIGLVLLLLSKKAVRG</sequence>
<dbReference type="RefSeq" id="WP_093207192.1">
    <property type="nucleotide sequence ID" value="NZ_FNGS01000008.1"/>
</dbReference>
<dbReference type="OrthoDB" id="1909107at2"/>
<keyword evidence="1" id="KW-1133">Transmembrane helix</keyword>
<organism evidence="2 3">
    <name type="scientific">Siphonobacter aquaeclarae</name>
    <dbReference type="NCBI Taxonomy" id="563176"/>
    <lineage>
        <taxon>Bacteria</taxon>
        <taxon>Pseudomonadati</taxon>
        <taxon>Bacteroidota</taxon>
        <taxon>Cytophagia</taxon>
        <taxon>Cytophagales</taxon>
        <taxon>Cytophagaceae</taxon>
        <taxon>Siphonobacter</taxon>
    </lineage>
</organism>
<name>A0A1G9V8W3_9BACT</name>
<feature type="transmembrane region" description="Helical" evidence="1">
    <location>
        <begin position="7"/>
        <end position="30"/>
    </location>
</feature>
<keyword evidence="1" id="KW-0472">Membrane</keyword>
<proteinExistence type="predicted"/>
<feature type="transmembrane region" description="Helical" evidence="1">
    <location>
        <begin position="53"/>
        <end position="76"/>
    </location>
</feature>
<feature type="transmembrane region" description="Helical" evidence="1">
    <location>
        <begin position="85"/>
        <end position="103"/>
    </location>
</feature>
<keyword evidence="3" id="KW-1185">Reference proteome</keyword>
<evidence type="ECO:0000313" key="2">
    <source>
        <dbReference type="EMBL" id="SDM68648.1"/>
    </source>
</evidence>
<keyword evidence="1" id="KW-0812">Transmembrane</keyword>
<evidence type="ECO:0000256" key="1">
    <source>
        <dbReference type="SAM" id="Phobius"/>
    </source>
</evidence>
<dbReference type="AlphaFoldDB" id="A0A1G9V8W3"/>
<evidence type="ECO:0008006" key="4">
    <source>
        <dbReference type="Google" id="ProtNLM"/>
    </source>
</evidence>
<accession>A0A1G9V8W3</accession>
<reference evidence="2 3" key="1">
    <citation type="submission" date="2016-10" db="EMBL/GenBank/DDBJ databases">
        <authorList>
            <person name="de Groot N.N."/>
        </authorList>
    </citation>
    <scope>NUCLEOTIDE SEQUENCE [LARGE SCALE GENOMIC DNA]</scope>
    <source>
        <strain evidence="2 3">DSM 21668</strain>
    </source>
</reference>
<evidence type="ECO:0000313" key="3">
    <source>
        <dbReference type="Proteomes" id="UP000198901"/>
    </source>
</evidence>
<dbReference type="EMBL" id="FNGS01000008">
    <property type="protein sequence ID" value="SDM68648.1"/>
    <property type="molecule type" value="Genomic_DNA"/>
</dbReference>